<dbReference type="InterPro" id="IPR007527">
    <property type="entry name" value="Znf_SWIM"/>
</dbReference>
<dbReference type="GeneID" id="10510895"/>
<dbReference type="Proteomes" id="UP000001064">
    <property type="component" value="Unassembled WGS sequence"/>
</dbReference>
<dbReference type="eggNOG" id="ENOG502RHR5">
    <property type="taxonomic scope" value="Eukaryota"/>
</dbReference>
<dbReference type="VEuPathDB" id="AmoebaDB:DICPUDRAFT_93327"/>
<dbReference type="FunCoup" id="F1A5S6">
    <property type="interactions" value="937"/>
</dbReference>
<dbReference type="EMBL" id="GL871629">
    <property type="protein sequence ID" value="EGC28457.1"/>
    <property type="molecule type" value="Genomic_DNA"/>
</dbReference>
<sequence>MEELNRDQISQYIGNDIIYKIGKENYNNGLIQLEFVGKYLVKSKVNEQTKNRVMVEFKNDGLIKKSLCSCLEYEFTSPCRHVVATCLELIDYIKDHPNRIITNSTLLQEFQFTKSNELRDILKEIYIDNPSIFLSKYYSFGTKIFI</sequence>
<reference evidence="4" key="1">
    <citation type="journal article" date="2011" name="Genome Biol.">
        <title>Comparative genomics of the social amoebae Dictyostelium discoideum and Dictyostelium purpureum.</title>
        <authorList>
            <consortium name="US DOE Joint Genome Institute (JGI-PGF)"/>
            <person name="Sucgang R."/>
            <person name="Kuo A."/>
            <person name="Tian X."/>
            <person name="Salerno W."/>
            <person name="Parikh A."/>
            <person name="Feasley C.L."/>
            <person name="Dalin E."/>
            <person name="Tu H."/>
            <person name="Huang E."/>
            <person name="Barry K."/>
            <person name="Lindquist E."/>
            <person name="Shapiro H."/>
            <person name="Bruce D."/>
            <person name="Schmutz J."/>
            <person name="Salamov A."/>
            <person name="Fey P."/>
            <person name="Gaudet P."/>
            <person name="Anjard C."/>
            <person name="Babu M.M."/>
            <person name="Basu S."/>
            <person name="Bushmanova Y."/>
            <person name="van der Wel H."/>
            <person name="Katoh-Kurasawa M."/>
            <person name="Dinh C."/>
            <person name="Coutinho P.M."/>
            <person name="Saito T."/>
            <person name="Elias M."/>
            <person name="Schaap P."/>
            <person name="Kay R.R."/>
            <person name="Henrissat B."/>
            <person name="Eichinger L."/>
            <person name="Rivero F."/>
            <person name="Putnam N.H."/>
            <person name="West C.M."/>
            <person name="Loomis W.F."/>
            <person name="Chisholm R.L."/>
            <person name="Shaulsky G."/>
            <person name="Strassmann J.E."/>
            <person name="Queller D.C."/>
            <person name="Kuspa A."/>
            <person name="Grigoriev I.V."/>
        </authorList>
    </citation>
    <scope>NUCLEOTIDE SEQUENCE [LARGE SCALE GENOMIC DNA]</scope>
    <source>
        <strain evidence="4">QSDP1</strain>
    </source>
</reference>
<accession>F1A5S6</accession>
<protein>
    <recommendedName>
        <fullName evidence="2">SWIM-type domain-containing protein</fullName>
    </recommendedName>
</protein>
<dbReference type="GO" id="GO:0008270">
    <property type="term" value="F:zinc ion binding"/>
    <property type="evidence" value="ECO:0007669"/>
    <property type="project" value="UniProtKB-KW"/>
</dbReference>
<dbReference type="KEGG" id="dpp:DICPUDRAFT_93327"/>
<organism evidence="3 4">
    <name type="scientific">Dictyostelium purpureum</name>
    <name type="common">Slime mold</name>
    <dbReference type="NCBI Taxonomy" id="5786"/>
    <lineage>
        <taxon>Eukaryota</taxon>
        <taxon>Amoebozoa</taxon>
        <taxon>Evosea</taxon>
        <taxon>Eumycetozoa</taxon>
        <taxon>Dictyostelia</taxon>
        <taxon>Dictyosteliales</taxon>
        <taxon>Dictyosteliaceae</taxon>
        <taxon>Dictyostelium</taxon>
    </lineage>
</organism>
<name>F1A5S6_DICPU</name>
<dbReference type="OrthoDB" id="15871at2759"/>
<keyword evidence="1" id="KW-0479">Metal-binding</keyword>
<evidence type="ECO:0000259" key="2">
    <source>
        <dbReference type="PROSITE" id="PS50966"/>
    </source>
</evidence>
<dbReference type="InParanoid" id="F1A5S6"/>
<dbReference type="Pfam" id="PF04434">
    <property type="entry name" value="SWIM"/>
    <property type="match status" value="1"/>
</dbReference>
<evidence type="ECO:0000256" key="1">
    <source>
        <dbReference type="PROSITE-ProRule" id="PRU00325"/>
    </source>
</evidence>
<keyword evidence="1" id="KW-0862">Zinc</keyword>
<evidence type="ECO:0000313" key="4">
    <source>
        <dbReference type="Proteomes" id="UP000001064"/>
    </source>
</evidence>
<dbReference type="RefSeq" id="XP_003295020.1">
    <property type="nucleotide sequence ID" value="XM_003294972.1"/>
</dbReference>
<gene>
    <name evidence="3" type="ORF">DICPUDRAFT_93327</name>
</gene>
<dbReference type="PROSITE" id="PS50966">
    <property type="entry name" value="ZF_SWIM"/>
    <property type="match status" value="1"/>
</dbReference>
<dbReference type="OMA" id="CKEFEFT"/>
<feature type="domain" description="SWIM-type" evidence="2">
    <location>
        <begin position="53"/>
        <end position="90"/>
    </location>
</feature>
<keyword evidence="1" id="KW-0863">Zinc-finger</keyword>
<evidence type="ECO:0000313" key="3">
    <source>
        <dbReference type="EMBL" id="EGC28457.1"/>
    </source>
</evidence>
<proteinExistence type="predicted"/>
<keyword evidence="4" id="KW-1185">Reference proteome</keyword>
<dbReference type="AlphaFoldDB" id="F1A5S6"/>